<proteinExistence type="predicted"/>
<dbReference type="RefSeq" id="WP_196992086.1">
    <property type="nucleotide sequence ID" value="NZ_JADWYR010000002.1"/>
</dbReference>
<keyword evidence="6" id="KW-1185">Reference proteome</keyword>
<dbReference type="Pfam" id="PF12833">
    <property type="entry name" value="HTH_18"/>
    <property type="match status" value="1"/>
</dbReference>
<dbReference type="PANTHER" id="PTHR43280">
    <property type="entry name" value="ARAC-FAMILY TRANSCRIPTIONAL REGULATOR"/>
    <property type="match status" value="1"/>
</dbReference>
<dbReference type="Gene3D" id="1.10.10.60">
    <property type="entry name" value="Homeodomain-like"/>
    <property type="match status" value="1"/>
</dbReference>
<evidence type="ECO:0000313" key="5">
    <source>
        <dbReference type="EMBL" id="MBG9378029.1"/>
    </source>
</evidence>
<keyword evidence="2" id="KW-0238">DNA-binding</keyword>
<dbReference type="GO" id="GO:0003700">
    <property type="term" value="F:DNA-binding transcription factor activity"/>
    <property type="evidence" value="ECO:0007669"/>
    <property type="project" value="InterPro"/>
</dbReference>
<name>A0A931GZ43_9BACT</name>
<dbReference type="PROSITE" id="PS01124">
    <property type="entry name" value="HTH_ARAC_FAMILY_2"/>
    <property type="match status" value="1"/>
</dbReference>
<evidence type="ECO:0000256" key="2">
    <source>
        <dbReference type="ARBA" id="ARBA00023125"/>
    </source>
</evidence>
<accession>A0A931GZ43</accession>
<dbReference type="PROSITE" id="PS00041">
    <property type="entry name" value="HTH_ARAC_FAMILY_1"/>
    <property type="match status" value="1"/>
</dbReference>
<organism evidence="5 6">
    <name type="scientific">Panacibacter microcysteis</name>
    <dbReference type="NCBI Taxonomy" id="2793269"/>
    <lineage>
        <taxon>Bacteria</taxon>
        <taxon>Pseudomonadati</taxon>
        <taxon>Bacteroidota</taxon>
        <taxon>Chitinophagia</taxon>
        <taxon>Chitinophagales</taxon>
        <taxon>Chitinophagaceae</taxon>
        <taxon>Panacibacter</taxon>
    </lineage>
</organism>
<evidence type="ECO:0000313" key="6">
    <source>
        <dbReference type="Proteomes" id="UP000628448"/>
    </source>
</evidence>
<reference evidence="5" key="1">
    <citation type="submission" date="2020-11" db="EMBL/GenBank/DDBJ databases">
        <title>Bacterial whole genome sequence for Panacibacter sp. DH6.</title>
        <authorList>
            <person name="Le V."/>
            <person name="Ko S."/>
            <person name="Ahn C.-Y."/>
            <person name="Oh H.-M."/>
        </authorList>
    </citation>
    <scope>NUCLEOTIDE SEQUENCE</scope>
    <source>
        <strain evidence="5">DH6</strain>
    </source>
</reference>
<dbReference type="InterPro" id="IPR009057">
    <property type="entry name" value="Homeodomain-like_sf"/>
</dbReference>
<dbReference type="AlphaFoldDB" id="A0A931GZ43"/>
<dbReference type="InterPro" id="IPR018062">
    <property type="entry name" value="HTH_AraC-typ_CS"/>
</dbReference>
<keyword evidence="3" id="KW-0804">Transcription</keyword>
<comment type="caution">
    <text evidence="5">The sequence shown here is derived from an EMBL/GenBank/DDBJ whole genome shotgun (WGS) entry which is preliminary data.</text>
</comment>
<keyword evidence="1" id="KW-0805">Transcription regulation</keyword>
<evidence type="ECO:0000256" key="3">
    <source>
        <dbReference type="ARBA" id="ARBA00023163"/>
    </source>
</evidence>
<gene>
    <name evidence="5" type="ORF">I5907_17450</name>
</gene>
<dbReference type="EMBL" id="JADWYR010000002">
    <property type="protein sequence ID" value="MBG9378029.1"/>
    <property type="molecule type" value="Genomic_DNA"/>
</dbReference>
<evidence type="ECO:0000256" key="1">
    <source>
        <dbReference type="ARBA" id="ARBA00023015"/>
    </source>
</evidence>
<dbReference type="SMART" id="SM00342">
    <property type="entry name" value="HTH_ARAC"/>
    <property type="match status" value="1"/>
</dbReference>
<dbReference type="SUPFAM" id="SSF46689">
    <property type="entry name" value="Homeodomain-like"/>
    <property type="match status" value="1"/>
</dbReference>
<dbReference type="Proteomes" id="UP000628448">
    <property type="component" value="Unassembled WGS sequence"/>
</dbReference>
<dbReference type="InterPro" id="IPR018060">
    <property type="entry name" value="HTH_AraC"/>
</dbReference>
<evidence type="ECO:0000259" key="4">
    <source>
        <dbReference type="PROSITE" id="PS01124"/>
    </source>
</evidence>
<protein>
    <submittedName>
        <fullName evidence="5">AraC family transcriptional regulator</fullName>
    </submittedName>
</protein>
<sequence>MEIAVKNMVCSRCVKVVNQVLDTMHIAHAVVTLGHISFQQELSKQQYDDLKTLLEAEGFALAENEKSVIAEQVKNLVIDLVYNKELSDFNFKLSAYLSAALHKDYSMISQVFSALENTTVEQFFILQKLERVKEMLVYDQDSLSNIAWKMGYSSVAHLSAQFKKMTGFTPSGFKALKAHKKVSIDHLK</sequence>
<dbReference type="GO" id="GO:0043565">
    <property type="term" value="F:sequence-specific DNA binding"/>
    <property type="evidence" value="ECO:0007669"/>
    <property type="project" value="InterPro"/>
</dbReference>
<dbReference type="PANTHER" id="PTHR43280:SF2">
    <property type="entry name" value="HTH-TYPE TRANSCRIPTIONAL REGULATOR EXSA"/>
    <property type="match status" value="1"/>
</dbReference>
<feature type="domain" description="HTH araC/xylS-type" evidence="4">
    <location>
        <begin position="108"/>
        <end position="176"/>
    </location>
</feature>